<evidence type="ECO:0000313" key="1">
    <source>
        <dbReference type="EMBL" id="QQP49585.1"/>
    </source>
</evidence>
<sequence>MAPVASRDLNTVLIRGRDITNFNKDNSCSYTKENKAVLVWQANTKHKQKKGGRASREEIA</sequence>
<proteinExistence type="predicted"/>
<keyword evidence="2" id="KW-1185">Reference proteome</keyword>
<reference evidence="2" key="1">
    <citation type="submission" date="2021-01" db="EMBL/GenBank/DDBJ databases">
        <title>Caligus Genome Assembly.</title>
        <authorList>
            <person name="Gallardo-Escarate C."/>
        </authorList>
    </citation>
    <scope>NUCLEOTIDE SEQUENCE [LARGE SCALE GENOMIC DNA]</scope>
</reference>
<protein>
    <submittedName>
        <fullName evidence="1">Uncharacterized protein</fullName>
    </submittedName>
</protein>
<gene>
    <name evidence="1" type="ORF">FKW44_010305</name>
</gene>
<name>A0A7T8K9G1_CALRO</name>
<evidence type="ECO:0000313" key="2">
    <source>
        <dbReference type="Proteomes" id="UP000595437"/>
    </source>
</evidence>
<dbReference type="Proteomes" id="UP000595437">
    <property type="component" value="Chromosome 6"/>
</dbReference>
<accession>A0A7T8K9G1</accession>
<organism evidence="1 2">
    <name type="scientific">Caligus rogercresseyi</name>
    <name type="common">Sea louse</name>
    <dbReference type="NCBI Taxonomy" id="217165"/>
    <lineage>
        <taxon>Eukaryota</taxon>
        <taxon>Metazoa</taxon>
        <taxon>Ecdysozoa</taxon>
        <taxon>Arthropoda</taxon>
        <taxon>Crustacea</taxon>
        <taxon>Multicrustacea</taxon>
        <taxon>Hexanauplia</taxon>
        <taxon>Copepoda</taxon>
        <taxon>Siphonostomatoida</taxon>
        <taxon>Caligidae</taxon>
        <taxon>Caligus</taxon>
    </lineage>
</organism>
<dbReference type="AlphaFoldDB" id="A0A7T8K9G1"/>
<dbReference type="EMBL" id="CP045895">
    <property type="protein sequence ID" value="QQP49585.1"/>
    <property type="molecule type" value="Genomic_DNA"/>
</dbReference>